<dbReference type="PANTHER" id="PTHR34223">
    <property type="entry name" value="OS11G0201299 PROTEIN"/>
    <property type="match status" value="1"/>
</dbReference>
<dbReference type="Pfam" id="PF00646">
    <property type="entry name" value="F-box"/>
    <property type="match status" value="1"/>
</dbReference>
<dbReference type="EMBL" id="CAKMRJ010005656">
    <property type="protein sequence ID" value="CAH1451081.1"/>
    <property type="molecule type" value="Genomic_DNA"/>
</dbReference>
<evidence type="ECO:0000259" key="1">
    <source>
        <dbReference type="Pfam" id="PF00646"/>
    </source>
</evidence>
<evidence type="ECO:0000313" key="2">
    <source>
        <dbReference type="EMBL" id="CAH1451081.1"/>
    </source>
</evidence>
<gene>
    <name evidence="2" type="ORF">LVIROSA_LOCUS36459</name>
</gene>
<proteinExistence type="predicted"/>
<dbReference type="AlphaFoldDB" id="A0AAU9PLF1"/>
<dbReference type="Proteomes" id="UP001157418">
    <property type="component" value="Unassembled WGS sequence"/>
</dbReference>
<organism evidence="2 3">
    <name type="scientific">Lactuca virosa</name>
    <dbReference type="NCBI Taxonomy" id="75947"/>
    <lineage>
        <taxon>Eukaryota</taxon>
        <taxon>Viridiplantae</taxon>
        <taxon>Streptophyta</taxon>
        <taxon>Embryophyta</taxon>
        <taxon>Tracheophyta</taxon>
        <taxon>Spermatophyta</taxon>
        <taxon>Magnoliopsida</taxon>
        <taxon>eudicotyledons</taxon>
        <taxon>Gunneridae</taxon>
        <taxon>Pentapetalae</taxon>
        <taxon>asterids</taxon>
        <taxon>campanulids</taxon>
        <taxon>Asterales</taxon>
        <taxon>Asteraceae</taxon>
        <taxon>Cichorioideae</taxon>
        <taxon>Cichorieae</taxon>
        <taxon>Lactucinae</taxon>
        <taxon>Lactuca</taxon>
    </lineage>
</organism>
<protein>
    <recommendedName>
        <fullName evidence="1">F-box domain-containing protein</fullName>
    </recommendedName>
</protein>
<name>A0AAU9PLF1_9ASTR</name>
<comment type="caution">
    <text evidence="2">The sequence shown here is derived from an EMBL/GenBank/DDBJ whole genome shotgun (WGS) entry which is preliminary data.</text>
</comment>
<feature type="domain" description="F-box" evidence="1">
    <location>
        <begin position="7"/>
        <end position="46"/>
    </location>
</feature>
<dbReference type="PANTHER" id="PTHR34223:SF101">
    <property type="entry name" value="F-BOX DOMAIN-CONTAINING PROTEIN"/>
    <property type="match status" value="1"/>
</dbReference>
<dbReference type="InterPro" id="IPR001810">
    <property type="entry name" value="F-box_dom"/>
</dbReference>
<dbReference type="InterPro" id="IPR053197">
    <property type="entry name" value="F-box_SCFL_complex_component"/>
</dbReference>
<accession>A0AAU9PLF1</accession>
<evidence type="ECO:0000313" key="3">
    <source>
        <dbReference type="Proteomes" id="UP001157418"/>
    </source>
</evidence>
<dbReference type="InterPro" id="IPR036047">
    <property type="entry name" value="F-box-like_dom_sf"/>
</dbReference>
<sequence>MMVEDRLSSLSDELIHKILSCFDIKFVVQTCLLSSRWEYLWTSMPCLNFSSFSPLPKFAKFVTNVLSHRNHQVEVSSIELDFHGGASQVFVKNIAKGIVLCDDLFSMCVNLKNLTLRCFSVKVAVEVFDIVTPQLSNLTLISGFHLNVINLIAPQLENLTIVNCSIKYLNAPPGLSSLSYSDYRPPMQLSKDRFHSLNKVNICLYLLHGLTYEDACKTINMLQELHSARYLTLNSNIIECIFSFPDSLLHNPPPFSNLNCLTIIDSNMKKDAYKVKMSTEVKNLFLKNSPSATLIMKLPEVLLS</sequence>
<keyword evidence="3" id="KW-1185">Reference proteome</keyword>
<dbReference type="SUPFAM" id="SSF81383">
    <property type="entry name" value="F-box domain"/>
    <property type="match status" value="1"/>
</dbReference>
<reference evidence="2 3" key="1">
    <citation type="submission" date="2022-01" db="EMBL/GenBank/DDBJ databases">
        <authorList>
            <person name="Xiong W."/>
            <person name="Schranz E."/>
        </authorList>
    </citation>
    <scope>NUCLEOTIDE SEQUENCE [LARGE SCALE GENOMIC DNA]</scope>
</reference>